<evidence type="ECO:0000256" key="3">
    <source>
        <dbReference type="SAM" id="Phobius"/>
    </source>
</evidence>
<feature type="non-terminal residue" evidence="4">
    <location>
        <position position="1"/>
    </location>
</feature>
<dbReference type="EMBL" id="QEFC01001801">
    <property type="protein sequence ID" value="KAE9455792.1"/>
    <property type="molecule type" value="Genomic_DNA"/>
</dbReference>
<dbReference type="AlphaFoldDB" id="A0A6A4LEH6"/>
<dbReference type="Proteomes" id="UP000428333">
    <property type="component" value="Linkage Group LG07"/>
</dbReference>
<name>A0A6A4LEH6_9ERIC</name>
<dbReference type="InterPro" id="IPR044839">
    <property type="entry name" value="NDR1-like"/>
</dbReference>
<keyword evidence="3" id="KW-0812">Transmembrane</keyword>
<dbReference type="PANTHER" id="PTHR31415:SF173">
    <property type="entry name" value="PROTEIN, PUTATIVE-RELATED"/>
    <property type="match status" value="1"/>
</dbReference>
<dbReference type="GO" id="GO:0005886">
    <property type="term" value="C:plasma membrane"/>
    <property type="evidence" value="ECO:0007669"/>
    <property type="project" value="TreeGrafter"/>
</dbReference>
<evidence type="ECO:0000256" key="2">
    <source>
        <dbReference type="ARBA" id="ARBA00023136"/>
    </source>
</evidence>
<sequence>MGYPAPAGFSRPSVTYNNAPLRAHPPAAAATITSAPNPSLAIPVDDAQLSPVGCGVKACCWVLLFFVLGVLVWVCVSAYLTPEFKISSLSVSPINSSSSSSILKANWNISLAVRNPSYFSLISYERVQVSVLYHGVPLSTALFAPFSQYQRGESFLEANMETLSSSSSSADNDLVSSIDRDLQDGAVNFTVAVDSTVSWNDNEEYRQRVTVSCDNMMVGQLAGNKAAGALVGGSRKCKASYQ</sequence>
<keyword evidence="2 3" id="KW-0472">Membrane</keyword>
<dbReference type="GO" id="GO:0009506">
    <property type="term" value="C:plasmodesma"/>
    <property type="evidence" value="ECO:0007669"/>
    <property type="project" value="TreeGrafter"/>
</dbReference>
<comment type="caution">
    <text evidence="4">The sequence shown here is derived from an EMBL/GenBank/DDBJ whole genome shotgun (WGS) entry which is preliminary data.</text>
</comment>
<evidence type="ECO:0000313" key="5">
    <source>
        <dbReference type="Proteomes" id="UP000428333"/>
    </source>
</evidence>
<proteinExistence type="predicted"/>
<dbReference type="GO" id="GO:0098542">
    <property type="term" value="P:defense response to other organism"/>
    <property type="evidence" value="ECO:0007669"/>
    <property type="project" value="InterPro"/>
</dbReference>
<comment type="subcellular location">
    <subcellularLocation>
        <location evidence="1">Membrane</location>
    </subcellularLocation>
</comment>
<accession>A0A6A4LEH6</accession>
<dbReference type="OrthoDB" id="1675007at2759"/>
<reference evidence="4 5" key="1">
    <citation type="journal article" date="2019" name="Genome Biol. Evol.">
        <title>The Rhododendron genome and chromosomal organization provide insight into shared whole-genome duplications across the heath family (Ericaceae).</title>
        <authorList>
            <person name="Soza V.L."/>
            <person name="Lindsley D."/>
            <person name="Waalkes A."/>
            <person name="Ramage E."/>
            <person name="Patwardhan R.P."/>
            <person name="Burton J.N."/>
            <person name="Adey A."/>
            <person name="Kumar A."/>
            <person name="Qiu R."/>
            <person name="Shendure J."/>
            <person name="Hall B."/>
        </authorList>
    </citation>
    <scope>NUCLEOTIDE SEQUENCE [LARGE SCALE GENOMIC DNA]</scope>
    <source>
        <strain evidence="4">RSF 1966-606</strain>
    </source>
</reference>
<gene>
    <name evidence="4" type="ORF">C3L33_12308</name>
</gene>
<organism evidence="4 5">
    <name type="scientific">Rhododendron williamsianum</name>
    <dbReference type="NCBI Taxonomy" id="262921"/>
    <lineage>
        <taxon>Eukaryota</taxon>
        <taxon>Viridiplantae</taxon>
        <taxon>Streptophyta</taxon>
        <taxon>Embryophyta</taxon>
        <taxon>Tracheophyta</taxon>
        <taxon>Spermatophyta</taxon>
        <taxon>Magnoliopsida</taxon>
        <taxon>eudicotyledons</taxon>
        <taxon>Gunneridae</taxon>
        <taxon>Pentapetalae</taxon>
        <taxon>asterids</taxon>
        <taxon>Ericales</taxon>
        <taxon>Ericaceae</taxon>
        <taxon>Ericoideae</taxon>
        <taxon>Rhodoreae</taxon>
        <taxon>Rhododendron</taxon>
    </lineage>
</organism>
<evidence type="ECO:0000256" key="1">
    <source>
        <dbReference type="ARBA" id="ARBA00004370"/>
    </source>
</evidence>
<keyword evidence="5" id="KW-1185">Reference proteome</keyword>
<dbReference type="PANTHER" id="PTHR31415">
    <property type="entry name" value="OS05G0367900 PROTEIN"/>
    <property type="match status" value="1"/>
</dbReference>
<keyword evidence="3" id="KW-1133">Transmembrane helix</keyword>
<feature type="transmembrane region" description="Helical" evidence="3">
    <location>
        <begin position="58"/>
        <end position="80"/>
    </location>
</feature>
<evidence type="ECO:0000313" key="4">
    <source>
        <dbReference type="EMBL" id="KAE9455792.1"/>
    </source>
</evidence>
<protein>
    <submittedName>
        <fullName evidence="4">Uncharacterized protein</fullName>
    </submittedName>
</protein>